<dbReference type="Proteomes" id="UP000245626">
    <property type="component" value="Unassembled WGS sequence"/>
</dbReference>
<accession>A0ACD0P1S7</accession>
<organism evidence="1 2">
    <name type="scientific">Violaceomyces palustris</name>
    <dbReference type="NCBI Taxonomy" id="1673888"/>
    <lineage>
        <taxon>Eukaryota</taxon>
        <taxon>Fungi</taxon>
        <taxon>Dikarya</taxon>
        <taxon>Basidiomycota</taxon>
        <taxon>Ustilaginomycotina</taxon>
        <taxon>Ustilaginomycetes</taxon>
        <taxon>Violaceomycetales</taxon>
        <taxon>Violaceomycetaceae</taxon>
        <taxon>Violaceomyces</taxon>
    </lineage>
</organism>
<protein>
    <submittedName>
        <fullName evidence="1">Uncharacterized protein</fullName>
    </submittedName>
</protein>
<evidence type="ECO:0000313" key="1">
    <source>
        <dbReference type="EMBL" id="PWN52034.1"/>
    </source>
</evidence>
<gene>
    <name evidence="1" type="ORF">IE53DRAFT_299772</name>
</gene>
<name>A0ACD0P1S7_9BASI</name>
<evidence type="ECO:0000313" key="2">
    <source>
        <dbReference type="Proteomes" id="UP000245626"/>
    </source>
</evidence>
<proteinExistence type="predicted"/>
<reference evidence="1 2" key="1">
    <citation type="journal article" date="2018" name="Mol. Biol. Evol.">
        <title>Broad Genomic Sampling Reveals a Smut Pathogenic Ancestry of the Fungal Clade Ustilaginomycotina.</title>
        <authorList>
            <person name="Kijpornyongpan T."/>
            <person name="Mondo S.J."/>
            <person name="Barry K."/>
            <person name="Sandor L."/>
            <person name="Lee J."/>
            <person name="Lipzen A."/>
            <person name="Pangilinan J."/>
            <person name="LaButti K."/>
            <person name="Hainaut M."/>
            <person name="Henrissat B."/>
            <person name="Grigoriev I.V."/>
            <person name="Spatafora J.W."/>
            <person name="Aime M.C."/>
        </authorList>
    </citation>
    <scope>NUCLEOTIDE SEQUENCE [LARGE SCALE GENOMIC DNA]</scope>
    <source>
        <strain evidence="1 2">SA 807</strain>
    </source>
</reference>
<dbReference type="EMBL" id="KZ819801">
    <property type="protein sequence ID" value="PWN52034.1"/>
    <property type="molecule type" value="Genomic_DNA"/>
</dbReference>
<sequence length="87" mass="9994">MKDKRYLHAARNDDPELLSELEDFDPNHSDGLGNNALHYAAQNGSTRVIPEILEMEIDVDFQNRLKGDTPLHVAVSYDEDEDVRNWI</sequence>
<keyword evidence="2" id="KW-1185">Reference proteome</keyword>
<feature type="non-terminal residue" evidence="1">
    <location>
        <position position="87"/>
    </location>
</feature>